<dbReference type="Proteomes" id="UP000078544">
    <property type="component" value="Unassembled WGS sequence"/>
</dbReference>
<keyword evidence="2" id="KW-1185">Reference proteome</keyword>
<protein>
    <submittedName>
        <fullName evidence="1">Uncharacterized protein</fullName>
    </submittedName>
</protein>
<evidence type="ECO:0000313" key="1">
    <source>
        <dbReference type="EMBL" id="KZZ88763.1"/>
    </source>
</evidence>
<dbReference type="AlphaFoldDB" id="A0A162I567"/>
<sequence length="201" mass="21929">MAAMRAAARAVTMLIVAERPITRSGEACDEAFLVDALTKDWTGLDGDAWISSPLIIQLRPDAAFIVVCIEYACGQTLTVRGHRQYKGFPTNRKRICGRLGRSPCCTGPSGDSQFSQTGEFAVSVAFKSKTPGRMERQVSLRIKLAGGQQTRTLLAVLHEPYAANVTLGRSGADQNDSKGLMKTCQDQRYLRDAIRTLIFAS</sequence>
<organism evidence="1 2">
    <name type="scientific">Moelleriella libera RCEF 2490</name>
    <dbReference type="NCBI Taxonomy" id="1081109"/>
    <lineage>
        <taxon>Eukaryota</taxon>
        <taxon>Fungi</taxon>
        <taxon>Dikarya</taxon>
        <taxon>Ascomycota</taxon>
        <taxon>Pezizomycotina</taxon>
        <taxon>Sordariomycetes</taxon>
        <taxon>Hypocreomycetidae</taxon>
        <taxon>Hypocreales</taxon>
        <taxon>Clavicipitaceae</taxon>
        <taxon>Moelleriella</taxon>
    </lineage>
</organism>
<comment type="caution">
    <text evidence="1">The sequence shown here is derived from an EMBL/GenBank/DDBJ whole genome shotgun (WGS) entry which is preliminary data.</text>
</comment>
<accession>A0A162I567</accession>
<reference evidence="1 2" key="1">
    <citation type="journal article" date="2016" name="Genome Biol. Evol.">
        <title>Divergent and convergent evolution of fungal pathogenicity.</title>
        <authorList>
            <person name="Shang Y."/>
            <person name="Xiao G."/>
            <person name="Zheng P."/>
            <person name="Cen K."/>
            <person name="Zhan S."/>
            <person name="Wang C."/>
        </authorList>
    </citation>
    <scope>NUCLEOTIDE SEQUENCE [LARGE SCALE GENOMIC DNA]</scope>
    <source>
        <strain evidence="1 2">RCEF 2490</strain>
    </source>
</reference>
<evidence type="ECO:0000313" key="2">
    <source>
        <dbReference type="Proteomes" id="UP000078544"/>
    </source>
</evidence>
<proteinExistence type="predicted"/>
<dbReference type="EMBL" id="AZGY01000028">
    <property type="protein sequence ID" value="KZZ88763.1"/>
    <property type="molecule type" value="Genomic_DNA"/>
</dbReference>
<gene>
    <name evidence="1" type="ORF">AAL_07964</name>
</gene>
<name>A0A162I567_9HYPO</name>